<protein>
    <submittedName>
        <fullName evidence="2">Uncharacterized protein</fullName>
    </submittedName>
</protein>
<dbReference type="InterPro" id="IPR046036">
    <property type="entry name" value="DUF5994"/>
</dbReference>
<sequence>MADTGSSPYARAPLASFLAHHGTGPSRGGRGQDRDMKSRADERATPEQEPSSPSLPARLTLRPPTFPPGPVSGAWWPRSHDLMTELPILTEAFDALRARVTSIASRRGTWPVAPCDLPTTGHTVKAAWFASGFDLYTIRLYSYGVGRWDLLVVPPGTEAAAAARLMTAAADPALHLTASALVAAEQHRLDADGTRCERERVEQWEGEGGTTGRPSGDLPFFHNCYGP</sequence>
<dbReference type="Proteomes" id="UP001499984">
    <property type="component" value="Unassembled WGS sequence"/>
</dbReference>
<proteinExistence type="predicted"/>
<organism evidence="2 3">
    <name type="scientific">Streptomyces shaanxiensis</name>
    <dbReference type="NCBI Taxonomy" id="653357"/>
    <lineage>
        <taxon>Bacteria</taxon>
        <taxon>Bacillati</taxon>
        <taxon>Actinomycetota</taxon>
        <taxon>Actinomycetes</taxon>
        <taxon>Kitasatosporales</taxon>
        <taxon>Streptomycetaceae</taxon>
        <taxon>Streptomyces</taxon>
    </lineage>
</organism>
<feature type="compositionally biased region" description="Basic and acidic residues" evidence="1">
    <location>
        <begin position="30"/>
        <end position="46"/>
    </location>
</feature>
<accession>A0ABP7VCS3</accession>
<gene>
    <name evidence="2" type="ORF">GCM10022233_43320</name>
</gene>
<keyword evidence="3" id="KW-1185">Reference proteome</keyword>
<evidence type="ECO:0000256" key="1">
    <source>
        <dbReference type="SAM" id="MobiDB-lite"/>
    </source>
</evidence>
<evidence type="ECO:0000313" key="2">
    <source>
        <dbReference type="EMBL" id="GAA4064429.1"/>
    </source>
</evidence>
<name>A0ABP7VCS3_9ACTN</name>
<reference evidence="3" key="1">
    <citation type="journal article" date="2019" name="Int. J. Syst. Evol. Microbiol.">
        <title>The Global Catalogue of Microorganisms (GCM) 10K type strain sequencing project: providing services to taxonomists for standard genome sequencing and annotation.</title>
        <authorList>
            <consortium name="The Broad Institute Genomics Platform"/>
            <consortium name="The Broad Institute Genome Sequencing Center for Infectious Disease"/>
            <person name="Wu L."/>
            <person name="Ma J."/>
        </authorList>
    </citation>
    <scope>NUCLEOTIDE SEQUENCE [LARGE SCALE GENOMIC DNA]</scope>
    <source>
        <strain evidence="3">JCM 16925</strain>
    </source>
</reference>
<feature type="region of interest" description="Disordered" evidence="1">
    <location>
        <begin position="1"/>
        <end position="63"/>
    </location>
</feature>
<dbReference type="Pfam" id="PF19457">
    <property type="entry name" value="DUF5994"/>
    <property type="match status" value="1"/>
</dbReference>
<dbReference type="EMBL" id="BAAAZY010000011">
    <property type="protein sequence ID" value="GAA4064429.1"/>
    <property type="molecule type" value="Genomic_DNA"/>
</dbReference>
<dbReference type="RefSeq" id="WP_345015161.1">
    <property type="nucleotide sequence ID" value="NZ_BAAAZY010000011.1"/>
</dbReference>
<feature type="region of interest" description="Disordered" evidence="1">
    <location>
        <begin position="199"/>
        <end position="218"/>
    </location>
</feature>
<evidence type="ECO:0000313" key="3">
    <source>
        <dbReference type="Proteomes" id="UP001499984"/>
    </source>
</evidence>
<comment type="caution">
    <text evidence="2">The sequence shown here is derived from an EMBL/GenBank/DDBJ whole genome shotgun (WGS) entry which is preliminary data.</text>
</comment>